<dbReference type="EMBL" id="MU128966">
    <property type="protein sequence ID" value="KAF9513996.1"/>
    <property type="molecule type" value="Genomic_DNA"/>
</dbReference>
<accession>A0A9P6DT75</accession>
<dbReference type="AlphaFoldDB" id="A0A9P6DT75"/>
<evidence type="ECO:0000313" key="1">
    <source>
        <dbReference type="EMBL" id="KAF9513996.1"/>
    </source>
</evidence>
<evidence type="ECO:0000313" key="2">
    <source>
        <dbReference type="Proteomes" id="UP000886523"/>
    </source>
</evidence>
<keyword evidence="2" id="KW-1185">Reference proteome</keyword>
<name>A0A9P6DT75_9AGAM</name>
<gene>
    <name evidence="1" type="ORF">BS47DRAFT_1362076</name>
</gene>
<sequence length="157" mass="17481">MYIYALSHNISCFLHCPETLGGGEKGEGKNVILRVNGHDWPNSGVVSNGSLRKAAKSYLTCMHYQLSDLCFCRMPTFCLDMLTFHLDAPTFRLDAPTFSFMNHLCFGCTTSFFLEPSPFRLEPPLFFLGPSLFRLVSSQFFCFPLGPPAACWASSAA</sequence>
<protein>
    <submittedName>
        <fullName evidence="1">Uncharacterized protein</fullName>
    </submittedName>
</protein>
<comment type="caution">
    <text evidence="1">The sequence shown here is derived from an EMBL/GenBank/DDBJ whole genome shotgun (WGS) entry which is preliminary data.</text>
</comment>
<reference evidence="1" key="1">
    <citation type="journal article" date="2020" name="Nat. Commun.">
        <title>Large-scale genome sequencing of mycorrhizal fungi provides insights into the early evolution of symbiotic traits.</title>
        <authorList>
            <person name="Miyauchi S."/>
            <person name="Kiss E."/>
            <person name="Kuo A."/>
            <person name="Drula E."/>
            <person name="Kohler A."/>
            <person name="Sanchez-Garcia M."/>
            <person name="Morin E."/>
            <person name="Andreopoulos B."/>
            <person name="Barry K.W."/>
            <person name="Bonito G."/>
            <person name="Buee M."/>
            <person name="Carver A."/>
            <person name="Chen C."/>
            <person name="Cichocki N."/>
            <person name="Clum A."/>
            <person name="Culley D."/>
            <person name="Crous P.W."/>
            <person name="Fauchery L."/>
            <person name="Girlanda M."/>
            <person name="Hayes R.D."/>
            <person name="Keri Z."/>
            <person name="LaButti K."/>
            <person name="Lipzen A."/>
            <person name="Lombard V."/>
            <person name="Magnuson J."/>
            <person name="Maillard F."/>
            <person name="Murat C."/>
            <person name="Nolan M."/>
            <person name="Ohm R.A."/>
            <person name="Pangilinan J."/>
            <person name="Pereira M.F."/>
            <person name="Perotto S."/>
            <person name="Peter M."/>
            <person name="Pfister S."/>
            <person name="Riley R."/>
            <person name="Sitrit Y."/>
            <person name="Stielow J.B."/>
            <person name="Szollosi G."/>
            <person name="Zifcakova L."/>
            <person name="Stursova M."/>
            <person name="Spatafora J.W."/>
            <person name="Tedersoo L."/>
            <person name="Vaario L.M."/>
            <person name="Yamada A."/>
            <person name="Yan M."/>
            <person name="Wang P."/>
            <person name="Xu J."/>
            <person name="Bruns T."/>
            <person name="Baldrian P."/>
            <person name="Vilgalys R."/>
            <person name="Dunand C."/>
            <person name="Henrissat B."/>
            <person name="Grigoriev I.V."/>
            <person name="Hibbett D."/>
            <person name="Nagy L.G."/>
            <person name="Martin F.M."/>
        </authorList>
    </citation>
    <scope>NUCLEOTIDE SEQUENCE</scope>
    <source>
        <strain evidence="1">UP504</strain>
    </source>
</reference>
<organism evidence="1 2">
    <name type="scientific">Hydnum rufescens UP504</name>
    <dbReference type="NCBI Taxonomy" id="1448309"/>
    <lineage>
        <taxon>Eukaryota</taxon>
        <taxon>Fungi</taxon>
        <taxon>Dikarya</taxon>
        <taxon>Basidiomycota</taxon>
        <taxon>Agaricomycotina</taxon>
        <taxon>Agaricomycetes</taxon>
        <taxon>Cantharellales</taxon>
        <taxon>Hydnaceae</taxon>
        <taxon>Hydnum</taxon>
    </lineage>
</organism>
<proteinExistence type="predicted"/>
<dbReference type="Proteomes" id="UP000886523">
    <property type="component" value="Unassembled WGS sequence"/>
</dbReference>